<evidence type="ECO:0000259" key="2">
    <source>
        <dbReference type="Pfam" id="PF01757"/>
    </source>
</evidence>
<evidence type="ECO:0000313" key="3">
    <source>
        <dbReference type="EMBL" id="PJZ70262.1"/>
    </source>
</evidence>
<feature type="transmembrane region" description="Helical" evidence="1">
    <location>
        <begin position="159"/>
        <end position="177"/>
    </location>
</feature>
<dbReference type="GO" id="GO:0016020">
    <property type="term" value="C:membrane"/>
    <property type="evidence" value="ECO:0007669"/>
    <property type="project" value="TreeGrafter"/>
</dbReference>
<dbReference type="Proteomes" id="UP000231990">
    <property type="component" value="Unassembled WGS sequence"/>
</dbReference>
<dbReference type="GO" id="GO:0009103">
    <property type="term" value="P:lipopolysaccharide biosynthetic process"/>
    <property type="evidence" value="ECO:0007669"/>
    <property type="project" value="TreeGrafter"/>
</dbReference>
<proteinExistence type="predicted"/>
<dbReference type="PANTHER" id="PTHR23028:SF53">
    <property type="entry name" value="ACYL_TRANSF_3 DOMAIN-CONTAINING PROTEIN"/>
    <property type="match status" value="1"/>
</dbReference>
<dbReference type="AlphaFoldDB" id="A0A2M9ZLJ6"/>
<dbReference type="EMBL" id="NPDY01000004">
    <property type="protein sequence ID" value="PJZ70262.1"/>
    <property type="molecule type" value="Genomic_DNA"/>
</dbReference>
<feature type="transmembrane region" description="Helical" evidence="1">
    <location>
        <begin position="220"/>
        <end position="242"/>
    </location>
</feature>
<gene>
    <name evidence="3" type="ORF">CH360_06570</name>
    <name evidence="4" type="ORF">CH373_12400</name>
</gene>
<sequence length="410" mass="47314">MFTGCSRQVILYSGTKNQNREVNRYYPSLDFLRAIAVLSVLFFHQSLTFPKVADSAIAPLLRIFKMGWVGVDLFFVLSGFLITERLLDQLSKPNFFLNFYRNRTLRIFPLYYAFLIVVLIASAYGAGPFEAFGNPREYVPYLFYLQNWETYVHGAKKTYFVNHLWSLAVEEHFYLLYPFFVKWINSEKVLLIFSLFGIFAVIVFRMYVVAENGPLPGVYVFSPFRFDSLLFGASLSTLSRIFDTKRLELLANKFRLYLWVPVLIAIFCFGVLGLSSFSPISSEMQKYGFTLIASYFVLVVAAFSFGSPLFSNTSKLFRIFSYVGKISYGIYVFHIPVQMVLLSARRKLEISEGPFLFFLELLISCLGSILLAYLSFRFFESYFLKRKVSNVVSEAEVQELRLAKNQNAVI</sequence>
<feature type="transmembrane region" description="Helical" evidence="1">
    <location>
        <begin position="189"/>
        <end position="208"/>
    </location>
</feature>
<evidence type="ECO:0000313" key="4">
    <source>
        <dbReference type="EMBL" id="PJZ72854.1"/>
    </source>
</evidence>
<comment type="caution">
    <text evidence="4">The sequence shown here is derived from an EMBL/GenBank/DDBJ whole genome shotgun (WGS) entry which is preliminary data.</text>
</comment>
<dbReference type="InterPro" id="IPR050879">
    <property type="entry name" value="Acyltransferase_3"/>
</dbReference>
<dbReference type="Pfam" id="PF01757">
    <property type="entry name" value="Acyl_transf_3"/>
    <property type="match status" value="1"/>
</dbReference>
<keyword evidence="1" id="KW-0472">Membrane</keyword>
<feature type="domain" description="Acyltransferase 3" evidence="2">
    <location>
        <begin position="27"/>
        <end position="374"/>
    </location>
</feature>
<dbReference type="GO" id="GO:0016747">
    <property type="term" value="F:acyltransferase activity, transferring groups other than amino-acyl groups"/>
    <property type="evidence" value="ECO:0007669"/>
    <property type="project" value="InterPro"/>
</dbReference>
<dbReference type="Proteomes" id="UP000231962">
    <property type="component" value="Unassembled WGS sequence"/>
</dbReference>
<evidence type="ECO:0000313" key="6">
    <source>
        <dbReference type="Proteomes" id="UP000231990"/>
    </source>
</evidence>
<feature type="transmembrane region" description="Helical" evidence="1">
    <location>
        <begin position="108"/>
        <end position="127"/>
    </location>
</feature>
<feature type="transmembrane region" description="Helical" evidence="1">
    <location>
        <begin position="355"/>
        <end position="376"/>
    </location>
</feature>
<accession>A0A2M9ZLJ6</accession>
<evidence type="ECO:0000313" key="5">
    <source>
        <dbReference type="Proteomes" id="UP000231962"/>
    </source>
</evidence>
<dbReference type="OrthoDB" id="9796461at2"/>
<feature type="transmembrane region" description="Helical" evidence="1">
    <location>
        <begin position="254"/>
        <end position="275"/>
    </location>
</feature>
<keyword evidence="1" id="KW-1133">Transmembrane helix</keyword>
<name>A0A2M9ZLJ6_9LEPT</name>
<reference evidence="5 6" key="1">
    <citation type="submission" date="2017-07" db="EMBL/GenBank/DDBJ databases">
        <title>Leptospira spp. isolated from tropical soils.</title>
        <authorList>
            <person name="Thibeaux R."/>
            <person name="Iraola G."/>
            <person name="Ferres I."/>
            <person name="Bierque E."/>
            <person name="Girault D."/>
            <person name="Soupe-Gilbert M.-E."/>
            <person name="Picardeau M."/>
            <person name="Goarant C."/>
        </authorList>
    </citation>
    <scope>NUCLEOTIDE SEQUENCE [LARGE SCALE GENOMIC DNA]</scope>
    <source>
        <strain evidence="4 6">FH1-B-B1</strain>
        <strain evidence="3 5">FH1-B-C1</strain>
    </source>
</reference>
<feature type="transmembrane region" description="Helical" evidence="1">
    <location>
        <begin position="67"/>
        <end position="87"/>
    </location>
</feature>
<evidence type="ECO:0000256" key="1">
    <source>
        <dbReference type="SAM" id="Phobius"/>
    </source>
</evidence>
<protein>
    <recommendedName>
        <fullName evidence="2">Acyltransferase 3 domain-containing protein</fullName>
    </recommendedName>
</protein>
<dbReference type="PANTHER" id="PTHR23028">
    <property type="entry name" value="ACETYLTRANSFERASE"/>
    <property type="match status" value="1"/>
</dbReference>
<dbReference type="InterPro" id="IPR002656">
    <property type="entry name" value="Acyl_transf_3_dom"/>
</dbReference>
<keyword evidence="1" id="KW-0812">Transmembrane</keyword>
<keyword evidence="5" id="KW-1185">Reference proteome</keyword>
<feature type="transmembrane region" description="Helical" evidence="1">
    <location>
        <begin position="287"/>
        <end position="310"/>
    </location>
</feature>
<feature type="transmembrane region" description="Helical" evidence="1">
    <location>
        <begin position="30"/>
        <end position="47"/>
    </location>
</feature>
<feature type="transmembrane region" description="Helical" evidence="1">
    <location>
        <begin position="322"/>
        <end position="343"/>
    </location>
</feature>
<organism evidence="4 6">
    <name type="scientific">Leptospira perolatii</name>
    <dbReference type="NCBI Taxonomy" id="2023191"/>
    <lineage>
        <taxon>Bacteria</taxon>
        <taxon>Pseudomonadati</taxon>
        <taxon>Spirochaetota</taxon>
        <taxon>Spirochaetia</taxon>
        <taxon>Leptospirales</taxon>
        <taxon>Leptospiraceae</taxon>
        <taxon>Leptospira</taxon>
    </lineage>
</organism>
<dbReference type="EMBL" id="NPDZ01000007">
    <property type="protein sequence ID" value="PJZ72854.1"/>
    <property type="molecule type" value="Genomic_DNA"/>
</dbReference>